<protein>
    <submittedName>
        <fullName evidence="3">RAMP superfamily protein</fullName>
    </submittedName>
</protein>
<evidence type="ECO:0000259" key="2">
    <source>
        <dbReference type="Pfam" id="PF03787"/>
    </source>
</evidence>
<dbReference type="PANTHER" id="PTHR36700:SF1">
    <property type="entry name" value="CRISPR SYSTEM CMR SUBUNIT CMR4"/>
    <property type="match status" value="1"/>
</dbReference>
<dbReference type="InterPro" id="IPR013410">
    <property type="entry name" value="CRISPR-assoc_RAMP_Cmr4"/>
</dbReference>
<organism evidence="3 4">
    <name type="scientific">Candidatus Brocadia fulgida</name>
    <dbReference type="NCBI Taxonomy" id="380242"/>
    <lineage>
        <taxon>Bacteria</taxon>
        <taxon>Pseudomonadati</taxon>
        <taxon>Planctomycetota</taxon>
        <taxon>Candidatus Brocadiia</taxon>
        <taxon>Candidatus Brocadiales</taxon>
        <taxon>Candidatus Brocadiaceae</taxon>
        <taxon>Candidatus Brocadia</taxon>
    </lineage>
</organism>
<dbReference type="EMBL" id="LAQJ01000231">
    <property type="protein sequence ID" value="KKO18866.1"/>
    <property type="molecule type" value="Genomic_DNA"/>
</dbReference>
<feature type="domain" description="CRISPR type III-associated protein" evidence="2">
    <location>
        <begin position="9"/>
        <end position="273"/>
    </location>
</feature>
<dbReference type="InterPro" id="IPR005537">
    <property type="entry name" value="RAMP_III_fam"/>
</dbReference>
<evidence type="ECO:0000256" key="1">
    <source>
        <dbReference type="ARBA" id="ARBA00023118"/>
    </source>
</evidence>
<keyword evidence="1" id="KW-0051">Antiviral defense</keyword>
<dbReference type="GO" id="GO:0051607">
    <property type="term" value="P:defense response to virus"/>
    <property type="evidence" value="ECO:0007669"/>
    <property type="project" value="UniProtKB-KW"/>
</dbReference>
<accession>A0A0M2UV48</accession>
<dbReference type="PANTHER" id="PTHR36700">
    <property type="entry name" value="CRISPR SYSTEM CMR SUBUNIT CMR4"/>
    <property type="match status" value="1"/>
</dbReference>
<dbReference type="Pfam" id="PF03787">
    <property type="entry name" value="RAMPs"/>
    <property type="match status" value="1"/>
</dbReference>
<dbReference type="PATRIC" id="fig|380242.3.peg.2999"/>
<evidence type="ECO:0000313" key="4">
    <source>
        <dbReference type="Proteomes" id="UP000034954"/>
    </source>
</evidence>
<reference evidence="3 4" key="1">
    <citation type="journal article" date="2013" name="BMC Microbiol.">
        <title>Identification of the type II cytochrome c maturation pathway in anammox bacteria by comparative genomics.</title>
        <authorList>
            <person name="Ferousi C."/>
            <person name="Speth D.R."/>
            <person name="Reimann J."/>
            <person name="Op den Camp H.J."/>
            <person name="Allen J.W."/>
            <person name="Keltjens J.T."/>
            <person name="Jetten M.S."/>
        </authorList>
    </citation>
    <scope>NUCLEOTIDE SEQUENCE [LARGE SCALE GENOMIC DNA]</scope>
    <source>
        <strain evidence="3">RU1</strain>
    </source>
</reference>
<dbReference type="NCBIfam" id="TIGR02580">
    <property type="entry name" value="cas_RAMP_Cmr4"/>
    <property type="match status" value="1"/>
</dbReference>
<name>A0A0M2UV48_9BACT</name>
<comment type="caution">
    <text evidence="3">The sequence shown here is derived from an EMBL/GenBank/DDBJ whole genome shotgun (WGS) entry which is preliminary data.</text>
</comment>
<keyword evidence="4" id="KW-1185">Reference proteome</keyword>
<dbReference type="AlphaFoldDB" id="A0A0M2UV48"/>
<evidence type="ECO:0000313" key="3">
    <source>
        <dbReference type="EMBL" id="KKO18866.1"/>
    </source>
</evidence>
<proteinExistence type="predicted"/>
<gene>
    <name evidence="3" type="ORF">BROFUL_02412</name>
</gene>
<sequence>MSDNGSLFTFYALTPLHAGAGDSAGAIDLTVQREKHTEYPVVFSSAMKGSLRCFFEWDGPSETDINAIFGTEGNDQRDSASGKVVFTDAKILLFPVRSSEGVFKWITCPFVIERLKRDLQFIGISRNEAAADNIAFRSPAYASRVILEDFPVAVADGSASSSALFAFLKSLTVPHFFPEDIFRQRLIIVADDIFKTLVTTATQVIARNVLDNDTKKSKNLWYEEVVPADAVFYTIMKPAYRGSDDVMLKLCAKIAGRILQIGGNETIGYGFVKMSHNIAQTPNPVGPEKIKSFD</sequence>
<dbReference type="Proteomes" id="UP000034954">
    <property type="component" value="Unassembled WGS sequence"/>
</dbReference>